<name>A0A6A7C025_9PEZI</name>
<evidence type="ECO:0000313" key="2">
    <source>
        <dbReference type="Proteomes" id="UP000799421"/>
    </source>
</evidence>
<dbReference type="EMBL" id="MU005977">
    <property type="protein sequence ID" value="KAF2860916.1"/>
    <property type="molecule type" value="Genomic_DNA"/>
</dbReference>
<evidence type="ECO:0000313" key="1">
    <source>
        <dbReference type="EMBL" id="KAF2860916.1"/>
    </source>
</evidence>
<reference evidence="1" key="1">
    <citation type="journal article" date="2020" name="Stud. Mycol.">
        <title>101 Dothideomycetes genomes: a test case for predicting lifestyles and emergence of pathogens.</title>
        <authorList>
            <person name="Haridas S."/>
            <person name="Albert R."/>
            <person name="Binder M."/>
            <person name="Bloem J."/>
            <person name="Labutti K."/>
            <person name="Salamov A."/>
            <person name="Andreopoulos B."/>
            <person name="Baker S."/>
            <person name="Barry K."/>
            <person name="Bills G."/>
            <person name="Bluhm B."/>
            <person name="Cannon C."/>
            <person name="Castanera R."/>
            <person name="Culley D."/>
            <person name="Daum C."/>
            <person name="Ezra D."/>
            <person name="Gonzalez J."/>
            <person name="Henrissat B."/>
            <person name="Kuo A."/>
            <person name="Liang C."/>
            <person name="Lipzen A."/>
            <person name="Lutzoni F."/>
            <person name="Magnuson J."/>
            <person name="Mondo S."/>
            <person name="Nolan M."/>
            <person name="Ohm R."/>
            <person name="Pangilinan J."/>
            <person name="Park H.-J."/>
            <person name="Ramirez L."/>
            <person name="Alfaro M."/>
            <person name="Sun H."/>
            <person name="Tritt A."/>
            <person name="Yoshinaga Y."/>
            <person name="Zwiers L.-H."/>
            <person name="Turgeon B."/>
            <person name="Goodwin S."/>
            <person name="Spatafora J."/>
            <person name="Crous P."/>
            <person name="Grigoriev I."/>
        </authorList>
    </citation>
    <scope>NUCLEOTIDE SEQUENCE</scope>
    <source>
        <strain evidence="1">CBS 480.64</strain>
    </source>
</reference>
<keyword evidence="2" id="KW-1185">Reference proteome</keyword>
<dbReference type="AlphaFoldDB" id="A0A6A7C025"/>
<protein>
    <submittedName>
        <fullName evidence="1">Uncharacterized protein</fullName>
    </submittedName>
</protein>
<gene>
    <name evidence="1" type="ORF">K470DRAFT_59312</name>
</gene>
<sequence length="151" mass="17296">MLDAFSSSSRHDCRACTVRCIPRARSQHTALCQPLCRPPQSESTPLSRREDPEWPRPRIVFPRHLLTWPRDVHPISFQDLPPLTPQLGGATSCHPHLRLHLPFASSRWHNACAVERVCPPLFQLATSERLLTRARRFGQAEECSFRGCNRL</sequence>
<dbReference type="Proteomes" id="UP000799421">
    <property type="component" value="Unassembled WGS sequence"/>
</dbReference>
<organism evidence="1 2">
    <name type="scientific">Piedraia hortae CBS 480.64</name>
    <dbReference type="NCBI Taxonomy" id="1314780"/>
    <lineage>
        <taxon>Eukaryota</taxon>
        <taxon>Fungi</taxon>
        <taxon>Dikarya</taxon>
        <taxon>Ascomycota</taxon>
        <taxon>Pezizomycotina</taxon>
        <taxon>Dothideomycetes</taxon>
        <taxon>Dothideomycetidae</taxon>
        <taxon>Capnodiales</taxon>
        <taxon>Piedraiaceae</taxon>
        <taxon>Piedraia</taxon>
    </lineage>
</organism>
<accession>A0A6A7C025</accession>
<proteinExistence type="predicted"/>